<reference evidence="2" key="1">
    <citation type="submission" date="2020-08" db="EMBL/GenBank/DDBJ databases">
        <title>Multicomponent nature underlies the extraordinary mechanical properties of spider dragline silk.</title>
        <authorList>
            <person name="Kono N."/>
            <person name="Nakamura H."/>
            <person name="Mori M."/>
            <person name="Yoshida Y."/>
            <person name="Ohtoshi R."/>
            <person name="Malay A.D."/>
            <person name="Moran D.A.P."/>
            <person name="Tomita M."/>
            <person name="Numata K."/>
            <person name="Arakawa K."/>
        </authorList>
    </citation>
    <scope>NUCLEOTIDE SEQUENCE</scope>
</reference>
<dbReference type="EMBL" id="BMAU01021221">
    <property type="protein sequence ID" value="GFY00668.1"/>
    <property type="molecule type" value="Genomic_DNA"/>
</dbReference>
<feature type="compositionally biased region" description="Polar residues" evidence="1">
    <location>
        <begin position="107"/>
        <end position="125"/>
    </location>
</feature>
<name>A0A8X6VAB5_TRICX</name>
<gene>
    <name evidence="2" type="ORF">TNCV_2140621</name>
</gene>
<organism evidence="2 3">
    <name type="scientific">Trichonephila clavipes</name>
    <name type="common">Golden silk orbweaver</name>
    <name type="synonym">Nephila clavipes</name>
    <dbReference type="NCBI Taxonomy" id="2585209"/>
    <lineage>
        <taxon>Eukaryota</taxon>
        <taxon>Metazoa</taxon>
        <taxon>Ecdysozoa</taxon>
        <taxon>Arthropoda</taxon>
        <taxon>Chelicerata</taxon>
        <taxon>Arachnida</taxon>
        <taxon>Araneae</taxon>
        <taxon>Araneomorphae</taxon>
        <taxon>Entelegynae</taxon>
        <taxon>Araneoidea</taxon>
        <taxon>Nephilidae</taxon>
        <taxon>Trichonephila</taxon>
    </lineage>
</organism>
<sequence>MSSNLVPQKTYRVEETAANKYVTVPKAPRWCCEEWYWARTHDMPAMIRYLDHWAKGILSDVAKRKEIKISPKVRALKHVDENSEILRRSVNVETPPTLCHSPLLQPTEATPPQSPPQTKNTTQGALSLRYGVEESD</sequence>
<protein>
    <submittedName>
        <fullName evidence="2">Uncharacterized protein</fullName>
    </submittedName>
</protein>
<proteinExistence type="predicted"/>
<dbReference type="AlphaFoldDB" id="A0A8X6VAB5"/>
<evidence type="ECO:0000256" key="1">
    <source>
        <dbReference type="SAM" id="MobiDB-lite"/>
    </source>
</evidence>
<evidence type="ECO:0000313" key="2">
    <source>
        <dbReference type="EMBL" id="GFY00668.1"/>
    </source>
</evidence>
<evidence type="ECO:0000313" key="3">
    <source>
        <dbReference type="Proteomes" id="UP000887159"/>
    </source>
</evidence>
<accession>A0A8X6VAB5</accession>
<feature type="region of interest" description="Disordered" evidence="1">
    <location>
        <begin position="93"/>
        <end position="136"/>
    </location>
</feature>
<comment type="caution">
    <text evidence="2">The sequence shown here is derived from an EMBL/GenBank/DDBJ whole genome shotgun (WGS) entry which is preliminary data.</text>
</comment>
<keyword evidence="3" id="KW-1185">Reference proteome</keyword>
<dbReference type="Proteomes" id="UP000887159">
    <property type="component" value="Unassembled WGS sequence"/>
</dbReference>